<dbReference type="Pfam" id="PF01399">
    <property type="entry name" value="PCI"/>
    <property type="match status" value="1"/>
</dbReference>
<dbReference type="Proteomes" id="UP000515162">
    <property type="component" value="Chromosome 3R"/>
</dbReference>
<dbReference type="AlphaFoldDB" id="A0A6P8K2A0"/>
<protein>
    <recommendedName>
        <fullName evidence="2">26S proteasome non-ATPase regulatory subunit 6</fullName>
    </recommendedName>
</protein>
<keyword evidence="4" id="KW-0175">Coiled coil</keyword>
<dbReference type="GO" id="GO:0005838">
    <property type="term" value="C:proteasome regulatory particle"/>
    <property type="evidence" value="ECO:0007669"/>
    <property type="project" value="TreeGrafter"/>
</dbReference>
<gene>
    <name evidence="7" type="primary">LOC117142809</name>
</gene>
<dbReference type="PANTHER" id="PTHR14145:SF1">
    <property type="entry name" value="26S PROTEASOME NON-ATPASE REGULATORY SUBUNIT 6"/>
    <property type="match status" value="1"/>
</dbReference>
<dbReference type="Gene3D" id="1.25.40.570">
    <property type="match status" value="1"/>
</dbReference>
<evidence type="ECO:0000256" key="2">
    <source>
        <dbReference type="ARBA" id="ARBA00014932"/>
    </source>
</evidence>
<name>A0A6P8K2A0_DROMA</name>
<reference evidence="7" key="1">
    <citation type="submission" date="2025-08" db="UniProtKB">
        <authorList>
            <consortium name="RefSeq"/>
        </authorList>
    </citation>
    <scope>IDENTIFICATION</scope>
    <source>
        <strain evidence="7">Mau12</strain>
        <tissue evidence="7">Whole Body</tissue>
    </source>
</reference>
<keyword evidence="3 7" id="KW-0647">Proteasome</keyword>
<dbReference type="InterPro" id="IPR049549">
    <property type="entry name" value="RPN7_PSMD6_C"/>
</dbReference>
<comment type="similarity">
    <text evidence="1">Belongs to the proteasome subunit S10 family.</text>
</comment>
<feature type="domain" description="PCI" evidence="5">
    <location>
        <begin position="225"/>
        <end position="393"/>
    </location>
</feature>
<dbReference type="InterPro" id="IPR019585">
    <property type="entry name" value="Rpn7/CSN1"/>
</dbReference>
<dbReference type="SUPFAM" id="SSF46785">
    <property type="entry name" value="Winged helix' DNA-binding domain"/>
    <property type="match status" value="1"/>
</dbReference>
<dbReference type="FunFam" id="1.25.40.570:FF:000018">
    <property type="entry name" value="26S proteasome non-ATPase regulatory subunit"/>
    <property type="match status" value="1"/>
</dbReference>
<dbReference type="RefSeq" id="XP_033162910.1">
    <property type="nucleotide sequence ID" value="XM_033307019.1"/>
</dbReference>
<sequence>MTLRFDKNKIEFCQENNFFSAFNKAKPTNPTKMPAENLEEQGLEKNPNLELAQTKFLLTLAEYKQDAALKAKLLEAIRTENMAPWYEHICSELGWTVDKDLLARMKENNRVEVEQLDAAIEDAEKNLGEMEVREANLKKSEYLCRIGDKAAAETAFRKTYEKTVSLGHRLDIVFHLIRLGLFYLDHDLITRNIDKAKYLIEEGGDWDRRNRLKVYQGVYSVAVRDFKAAATFFLDTVSTFTSYELMDYPTFVRYTVYVAMIALPRNELRDKVIKGSEIQEVLHGLPDVKQFLFSLYNCQYENFYVHLAGVEKQLRLDYLIHPHYRYYVREMRILGYTQLLESYRSLTLQYMAESFGVTVEYIDQELARFIAAGRLHAKVDRVGGIVETNRPDNKNWQYQATIKQGDLLLNRIQKLSRVINI</sequence>
<proteinExistence type="inferred from homology"/>
<dbReference type="PANTHER" id="PTHR14145">
    <property type="entry name" value="26S PROTESOME SUBUNIT 6"/>
    <property type="match status" value="1"/>
</dbReference>
<dbReference type="InterPro" id="IPR045135">
    <property type="entry name" value="Rpn7_N"/>
</dbReference>
<evidence type="ECO:0000313" key="6">
    <source>
        <dbReference type="Proteomes" id="UP000515162"/>
    </source>
</evidence>
<dbReference type="GeneID" id="117142809"/>
<dbReference type="GO" id="GO:0043161">
    <property type="term" value="P:proteasome-mediated ubiquitin-dependent protein catabolic process"/>
    <property type="evidence" value="ECO:0007669"/>
    <property type="project" value="TreeGrafter"/>
</dbReference>
<evidence type="ECO:0000256" key="1">
    <source>
        <dbReference type="ARBA" id="ARBA00005717"/>
    </source>
</evidence>
<dbReference type="Pfam" id="PF10602">
    <property type="entry name" value="RPN7"/>
    <property type="match status" value="1"/>
</dbReference>
<accession>A0A6P8K2A0</accession>
<dbReference type="InterPro" id="IPR000717">
    <property type="entry name" value="PCI_dom"/>
</dbReference>
<feature type="coiled-coil region" evidence="4">
    <location>
        <begin position="102"/>
        <end position="140"/>
    </location>
</feature>
<keyword evidence="6" id="KW-1185">Reference proteome</keyword>
<organism evidence="6 7">
    <name type="scientific">Drosophila mauritiana</name>
    <name type="common">Fruit fly</name>
    <dbReference type="NCBI Taxonomy" id="7226"/>
    <lineage>
        <taxon>Eukaryota</taxon>
        <taxon>Metazoa</taxon>
        <taxon>Ecdysozoa</taxon>
        <taxon>Arthropoda</taxon>
        <taxon>Hexapoda</taxon>
        <taxon>Insecta</taxon>
        <taxon>Pterygota</taxon>
        <taxon>Neoptera</taxon>
        <taxon>Endopterygota</taxon>
        <taxon>Diptera</taxon>
        <taxon>Brachycera</taxon>
        <taxon>Muscomorpha</taxon>
        <taxon>Ephydroidea</taxon>
        <taxon>Drosophilidae</taxon>
        <taxon>Drosophila</taxon>
        <taxon>Sophophora</taxon>
    </lineage>
</organism>
<dbReference type="SMART" id="SM00088">
    <property type="entry name" value="PINT"/>
    <property type="match status" value="1"/>
</dbReference>
<evidence type="ECO:0000313" key="7">
    <source>
        <dbReference type="RefSeq" id="XP_033162910.1"/>
    </source>
</evidence>
<evidence type="ECO:0000259" key="5">
    <source>
        <dbReference type="PROSITE" id="PS50250"/>
    </source>
</evidence>
<dbReference type="InterPro" id="IPR036390">
    <property type="entry name" value="WH_DNA-bd_sf"/>
</dbReference>
<dbReference type="PROSITE" id="PS50250">
    <property type="entry name" value="PCI"/>
    <property type="match status" value="1"/>
</dbReference>
<evidence type="ECO:0000256" key="3">
    <source>
        <dbReference type="ARBA" id="ARBA00022942"/>
    </source>
</evidence>
<evidence type="ECO:0000256" key="4">
    <source>
        <dbReference type="SAM" id="Coils"/>
    </source>
</evidence>
<dbReference type="Pfam" id="PF21154">
    <property type="entry name" value="RPN7_PSMD6_C"/>
    <property type="match status" value="1"/>
</dbReference>
<dbReference type="CTD" id="42641"/>